<evidence type="ECO:0000256" key="6">
    <source>
        <dbReference type="HAMAP-Rule" id="MF_01363"/>
    </source>
</evidence>
<keyword evidence="5 6" id="KW-0687">Ribonucleoprotein</keyword>
<dbReference type="Pfam" id="PF00829">
    <property type="entry name" value="Ribosomal_L21p"/>
    <property type="match status" value="1"/>
</dbReference>
<comment type="similarity">
    <text evidence="1 6 7">Belongs to the bacterial ribosomal protein bL21 family.</text>
</comment>
<accession>A0A1G2FZB7</accession>
<comment type="subunit">
    <text evidence="6">Part of the 50S ribosomal subunit. Contacts protein L20.</text>
</comment>
<dbReference type="Proteomes" id="UP000176700">
    <property type="component" value="Unassembled WGS sequence"/>
</dbReference>
<organism evidence="8 9">
    <name type="scientific">Candidatus Ryanbacteria bacterium RIFCSPHIGHO2_01_45_13</name>
    <dbReference type="NCBI Taxonomy" id="1802112"/>
    <lineage>
        <taxon>Bacteria</taxon>
        <taxon>Candidatus Ryaniibacteriota</taxon>
    </lineage>
</organism>
<dbReference type="AlphaFoldDB" id="A0A1G2FZB7"/>
<comment type="caution">
    <text evidence="8">The sequence shown here is derived from an EMBL/GenBank/DDBJ whole genome shotgun (WGS) entry which is preliminary data.</text>
</comment>
<gene>
    <name evidence="6" type="primary">rplU</name>
    <name evidence="8" type="ORF">A2W41_02395</name>
</gene>
<dbReference type="GO" id="GO:0006412">
    <property type="term" value="P:translation"/>
    <property type="evidence" value="ECO:0007669"/>
    <property type="project" value="UniProtKB-UniRule"/>
</dbReference>
<evidence type="ECO:0000256" key="2">
    <source>
        <dbReference type="ARBA" id="ARBA00022730"/>
    </source>
</evidence>
<dbReference type="GO" id="GO:1990904">
    <property type="term" value="C:ribonucleoprotein complex"/>
    <property type="evidence" value="ECO:0007669"/>
    <property type="project" value="UniProtKB-KW"/>
</dbReference>
<dbReference type="GO" id="GO:0003735">
    <property type="term" value="F:structural constituent of ribosome"/>
    <property type="evidence" value="ECO:0007669"/>
    <property type="project" value="InterPro"/>
</dbReference>
<dbReference type="PANTHER" id="PTHR21349">
    <property type="entry name" value="50S RIBOSOMAL PROTEIN L21"/>
    <property type="match status" value="1"/>
</dbReference>
<sequence>MIAIIETGGKQYIIKSGEKLDVEKLPQKEGDSITFDKVLLTATDKEVKIGRPYVDGALVTVTLIGHGKGKKIRIMRYHSKTRHRRRKGHRQLYSRIEVANIK</sequence>
<dbReference type="HAMAP" id="MF_01363">
    <property type="entry name" value="Ribosomal_bL21"/>
    <property type="match status" value="1"/>
</dbReference>
<name>A0A1G2FZB7_9BACT</name>
<dbReference type="SUPFAM" id="SSF141091">
    <property type="entry name" value="L21p-like"/>
    <property type="match status" value="1"/>
</dbReference>
<dbReference type="PROSITE" id="PS01169">
    <property type="entry name" value="RIBOSOMAL_L21"/>
    <property type="match status" value="1"/>
</dbReference>
<evidence type="ECO:0000256" key="5">
    <source>
        <dbReference type="ARBA" id="ARBA00023274"/>
    </source>
</evidence>
<dbReference type="GO" id="GO:0005737">
    <property type="term" value="C:cytoplasm"/>
    <property type="evidence" value="ECO:0007669"/>
    <property type="project" value="UniProtKB-ARBA"/>
</dbReference>
<reference evidence="8 9" key="1">
    <citation type="journal article" date="2016" name="Nat. Commun.">
        <title>Thousands of microbial genomes shed light on interconnected biogeochemical processes in an aquifer system.</title>
        <authorList>
            <person name="Anantharaman K."/>
            <person name="Brown C.T."/>
            <person name="Hug L.A."/>
            <person name="Sharon I."/>
            <person name="Castelle C.J."/>
            <person name="Probst A.J."/>
            <person name="Thomas B.C."/>
            <person name="Singh A."/>
            <person name="Wilkins M.J."/>
            <person name="Karaoz U."/>
            <person name="Brodie E.L."/>
            <person name="Williams K.H."/>
            <person name="Hubbard S.S."/>
            <person name="Banfield J.F."/>
        </authorList>
    </citation>
    <scope>NUCLEOTIDE SEQUENCE [LARGE SCALE GENOMIC DNA]</scope>
</reference>
<dbReference type="GO" id="GO:0005840">
    <property type="term" value="C:ribosome"/>
    <property type="evidence" value="ECO:0007669"/>
    <property type="project" value="UniProtKB-KW"/>
</dbReference>
<dbReference type="NCBIfam" id="TIGR00061">
    <property type="entry name" value="L21"/>
    <property type="match status" value="1"/>
</dbReference>
<protein>
    <recommendedName>
        <fullName evidence="6">Large ribosomal subunit protein bL21</fullName>
    </recommendedName>
</protein>
<dbReference type="EMBL" id="MHNI01000012">
    <property type="protein sequence ID" value="OGZ42940.1"/>
    <property type="molecule type" value="Genomic_DNA"/>
</dbReference>
<dbReference type="InterPro" id="IPR001787">
    <property type="entry name" value="Ribosomal_bL21"/>
</dbReference>
<evidence type="ECO:0000256" key="3">
    <source>
        <dbReference type="ARBA" id="ARBA00022884"/>
    </source>
</evidence>
<keyword evidence="4 6" id="KW-0689">Ribosomal protein</keyword>
<keyword evidence="3 6" id="KW-0694">RNA-binding</keyword>
<dbReference type="InterPro" id="IPR018258">
    <property type="entry name" value="Ribosomal_bL21_CS"/>
</dbReference>
<evidence type="ECO:0000256" key="1">
    <source>
        <dbReference type="ARBA" id="ARBA00008563"/>
    </source>
</evidence>
<evidence type="ECO:0000313" key="9">
    <source>
        <dbReference type="Proteomes" id="UP000176700"/>
    </source>
</evidence>
<comment type="function">
    <text evidence="6 7">This protein binds to 23S rRNA in the presence of protein L20.</text>
</comment>
<proteinExistence type="inferred from homology"/>
<evidence type="ECO:0000313" key="8">
    <source>
        <dbReference type="EMBL" id="OGZ42940.1"/>
    </source>
</evidence>
<dbReference type="GO" id="GO:0019843">
    <property type="term" value="F:rRNA binding"/>
    <property type="evidence" value="ECO:0007669"/>
    <property type="project" value="UniProtKB-UniRule"/>
</dbReference>
<dbReference type="InterPro" id="IPR036164">
    <property type="entry name" value="bL21-like_sf"/>
</dbReference>
<keyword evidence="2 6" id="KW-0699">rRNA-binding</keyword>
<evidence type="ECO:0000256" key="4">
    <source>
        <dbReference type="ARBA" id="ARBA00022980"/>
    </source>
</evidence>
<dbReference type="PANTHER" id="PTHR21349:SF0">
    <property type="entry name" value="LARGE RIBOSOMAL SUBUNIT PROTEIN BL21M"/>
    <property type="match status" value="1"/>
</dbReference>
<evidence type="ECO:0000256" key="7">
    <source>
        <dbReference type="RuleBase" id="RU000562"/>
    </source>
</evidence>
<dbReference type="InterPro" id="IPR028909">
    <property type="entry name" value="bL21-like"/>
</dbReference>